<organism evidence="2 3">
    <name type="scientific">Noviherbaspirillum album</name>
    <dbReference type="NCBI Taxonomy" id="3080276"/>
    <lineage>
        <taxon>Bacteria</taxon>
        <taxon>Pseudomonadati</taxon>
        <taxon>Pseudomonadota</taxon>
        <taxon>Betaproteobacteria</taxon>
        <taxon>Burkholderiales</taxon>
        <taxon>Oxalobacteraceae</taxon>
        <taxon>Noviherbaspirillum</taxon>
    </lineage>
</organism>
<gene>
    <name evidence="2" type="ORF">RY831_26730</name>
</gene>
<dbReference type="Proteomes" id="UP001352263">
    <property type="component" value="Unassembled WGS sequence"/>
</dbReference>
<comment type="caution">
    <text evidence="2">The sequence shown here is derived from an EMBL/GenBank/DDBJ whole genome shotgun (WGS) entry which is preliminary data.</text>
</comment>
<accession>A0ABU6JGG8</accession>
<dbReference type="PANTHER" id="PTHR33990">
    <property type="entry name" value="PROTEIN YJDN-RELATED"/>
    <property type="match status" value="1"/>
</dbReference>
<dbReference type="InterPro" id="IPR029068">
    <property type="entry name" value="Glyas_Bleomycin-R_OHBP_Dase"/>
</dbReference>
<evidence type="ECO:0000313" key="3">
    <source>
        <dbReference type="Proteomes" id="UP001352263"/>
    </source>
</evidence>
<dbReference type="PANTHER" id="PTHR33990:SF1">
    <property type="entry name" value="PROTEIN YJDN"/>
    <property type="match status" value="1"/>
</dbReference>
<keyword evidence="3" id="KW-1185">Reference proteome</keyword>
<dbReference type="InterPro" id="IPR028973">
    <property type="entry name" value="PhnB-like"/>
</dbReference>
<dbReference type="Pfam" id="PF06983">
    <property type="entry name" value="3-dmu-9_3-mt"/>
    <property type="match status" value="1"/>
</dbReference>
<sequence>MPIRTVIHLNFQGHARAALTFYQNIFNGQQTLVTYANAGRGEEAVDPDQILWGQVTGEDGIALMACDVPAGADWHPGDNAFFVSLRGDDVNMVRTLWSGLEQGAIVLHALTPSQWSPLYGMLHDRFGVVWVVDVSVPHSVA</sequence>
<name>A0ABU6JGG8_9BURK</name>
<feature type="domain" description="PhnB-like" evidence="1">
    <location>
        <begin position="6"/>
        <end position="132"/>
    </location>
</feature>
<dbReference type="SUPFAM" id="SSF54593">
    <property type="entry name" value="Glyoxalase/Bleomycin resistance protein/Dihydroxybiphenyl dioxygenase"/>
    <property type="match status" value="1"/>
</dbReference>
<dbReference type="Gene3D" id="3.10.180.10">
    <property type="entry name" value="2,3-Dihydroxybiphenyl 1,2-Dioxygenase, domain 1"/>
    <property type="match status" value="1"/>
</dbReference>
<dbReference type="EMBL" id="JAWIIV010000036">
    <property type="protein sequence ID" value="MEC4722761.1"/>
    <property type="molecule type" value="Genomic_DNA"/>
</dbReference>
<reference evidence="2 3" key="1">
    <citation type="submission" date="2023-10" db="EMBL/GenBank/DDBJ databases">
        <title>Noviherbaspirillum sp. CPCC 100848 genome assembly.</title>
        <authorList>
            <person name="Li X.Y."/>
            <person name="Fang X.M."/>
        </authorList>
    </citation>
    <scope>NUCLEOTIDE SEQUENCE [LARGE SCALE GENOMIC DNA]</scope>
    <source>
        <strain evidence="2 3">CPCC 100848</strain>
    </source>
</reference>
<evidence type="ECO:0000313" key="2">
    <source>
        <dbReference type="EMBL" id="MEC4722761.1"/>
    </source>
</evidence>
<proteinExistence type="predicted"/>
<evidence type="ECO:0000259" key="1">
    <source>
        <dbReference type="Pfam" id="PF06983"/>
    </source>
</evidence>
<dbReference type="RefSeq" id="WP_326509421.1">
    <property type="nucleotide sequence ID" value="NZ_JAWIIV010000036.1"/>
</dbReference>
<protein>
    <submittedName>
        <fullName evidence="2">VOC family protein</fullName>
    </submittedName>
</protein>